<proteinExistence type="predicted"/>
<dbReference type="EMBL" id="BK015403">
    <property type="protein sequence ID" value="DAE05116.1"/>
    <property type="molecule type" value="Genomic_DNA"/>
</dbReference>
<evidence type="ECO:0008006" key="2">
    <source>
        <dbReference type="Google" id="ProtNLM"/>
    </source>
</evidence>
<sequence length="355" mass="39728">MKTGRNLQEVLVELDRQNKAKQDFISPAQGMRLREDGHTFELNHLTTDRQMTFGTTSLFHRQVASALGIPAKYYDLMQSQKPELLAENVNAWFADRTSSYMVRSMDYGSGQVARALLSERYRRIDNMEIATSVLPLFAGNDQYEVMSCEVTENRLYLKVVNHRLEMEVRKGDIVQAGVMISNSEVGLGAVSIQPLVYRLVCTNGMVVNDMGERRHHVGRQAKAVEDSFTLYSDETMEAEDKAFLLKLRDTTMAAIDEARFAQVVGRLQESMAVPITGKVQDVVQLTSQSYGINADEQEGILKYLIAGGDLSLYGLSNAVTRASQDVASYDRATALEGIGWQVATMESAQWKEINQ</sequence>
<reference evidence="1" key="1">
    <citation type="journal article" date="2021" name="Proc. Natl. Acad. Sci. U.S.A.">
        <title>A Catalog of Tens of Thousands of Viruses from Human Metagenomes Reveals Hidden Associations with Chronic Diseases.</title>
        <authorList>
            <person name="Tisza M.J."/>
            <person name="Buck C.B."/>
        </authorList>
    </citation>
    <scope>NUCLEOTIDE SEQUENCE</scope>
    <source>
        <strain evidence="1">CtvNP11</strain>
    </source>
</reference>
<evidence type="ECO:0000313" key="1">
    <source>
        <dbReference type="EMBL" id="DAE05116.1"/>
    </source>
</evidence>
<dbReference type="Pfam" id="PF06067">
    <property type="entry name" value="DUF932"/>
    <property type="match status" value="1"/>
</dbReference>
<organism evidence="1">
    <name type="scientific">Siphoviridae sp. ctvNP11</name>
    <dbReference type="NCBI Taxonomy" id="2825721"/>
    <lineage>
        <taxon>Viruses</taxon>
        <taxon>Duplodnaviria</taxon>
        <taxon>Heunggongvirae</taxon>
        <taxon>Uroviricota</taxon>
        <taxon>Caudoviricetes</taxon>
    </lineage>
</organism>
<name>A0A8S5PFX3_9CAUD</name>
<protein>
    <recommendedName>
        <fullName evidence="2">DUF932 domain-containing protein</fullName>
    </recommendedName>
</protein>
<accession>A0A8S5PFX3</accession>
<dbReference type="InterPro" id="IPR026325">
    <property type="entry name" value="DUF932"/>
</dbReference>